<dbReference type="AlphaFoldDB" id="A0A382AP97"/>
<evidence type="ECO:0000313" key="1">
    <source>
        <dbReference type="EMBL" id="SVB02952.1"/>
    </source>
</evidence>
<organism evidence="1">
    <name type="scientific">marine metagenome</name>
    <dbReference type="NCBI Taxonomy" id="408172"/>
    <lineage>
        <taxon>unclassified sequences</taxon>
        <taxon>metagenomes</taxon>
        <taxon>ecological metagenomes</taxon>
    </lineage>
</organism>
<evidence type="ECO:0008006" key="2">
    <source>
        <dbReference type="Google" id="ProtNLM"/>
    </source>
</evidence>
<accession>A0A382AP97</accession>
<proteinExistence type="predicted"/>
<reference evidence="1" key="1">
    <citation type="submission" date="2018-05" db="EMBL/GenBank/DDBJ databases">
        <authorList>
            <person name="Lanie J.A."/>
            <person name="Ng W.-L."/>
            <person name="Kazmierczak K.M."/>
            <person name="Andrzejewski T.M."/>
            <person name="Davidsen T.M."/>
            <person name="Wayne K.J."/>
            <person name="Tettelin H."/>
            <person name="Glass J.I."/>
            <person name="Rusch D."/>
            <person name="Podicherti R."/>
            <person name="Tsui H.-C.T."/>
            <person name="Winkler M.E."/>
        </authorList>
    </citation>
    <scope>NUCLEOTIDE SEQUENCE</scope>
</reference>
<gene>
    <name evidence="1" type="ORF">METZ01_LOCUS155806</name>
</gene>
<dbReference type="EMBL" id="UINC01026106">
    <property type="protein sequence ID" value="SVB02952.1"/>
    <property type="molecule type" value="Genomic_DNA"/>
</dbReference>
<sequence length="39" mass="4442">MKKRCLICGKILKDPDTTHCSEKCLFKSVEKSKSVLDTK</sequence>
<name>A0A382AP97_9ZZZZ</name>
<protein>
    <recommendedName>
        <fullName evidence="2">DUF2116 family Zn-ribbon domain-containing protein</fullName>
    </recommendedName>
</protein>